<protein>
    <submittedName>
        <fullName evidence="1">DUF3509 domain-containing protein</fullName>
    </submittedName>
</protein>
<dbReference type="AlphaFoldDB" id="A0A2W5D9B6"/>
<dbReference type="Proteomes" id="UP000243778">
    <property type="component" value="Unassembled WGS sequence"/>
</dbReference>
<dbReference type="Pfam" id="PF12021">
    <property type="entry name" value="DUF3509"/>
    <property type="match status" value="1"/>
</dbReference>
<reference evidence="3" key="2">
    <citation type="submission" date="2016-10" db="EMBL/GenBank/DDBJ databases">
        <authorList>
            <person name="Varghese N."/>
            <person name="Submissions S."/>
        </authorList>
    </citation>
    <scope>NUCLEOTIDE SEQUENCE [LARGE SCALE GENOMIC DNA]</scope>
    <source>
        <strain evidence="3">NRRL B-59562</strain>
    </source>
</reference>
<dbReference type="Proteomes" id="UP000249198">
    <property type="component" value="Unassembled WGS sequence"/>
</dbReference>
<accession>A0A1H2ZPR9</accession>
<dbReference type="STRING" id="1007099.SAMN05216287_2382"/>
<name>A0A2W5D9B6_9PSED</name>
<proteinExistence type="predicted"/>
<gene>
    <name evidence="1" type="ORF">DI599_03635</name>
    <name evidence="2" type="ORF">SAMN05216287_2382</name>
</gene>
<reference evidence="2" key="1">
    <citation type="submission" date="2016-10" db="EMBL/GenBank/DDBJ databases">
        <authorList>
            <person name="de Groot N.N."/>
        </authorList>
    </citation>
    <scope>NUCLEOTIDE SEQUENCE [LARGE SCALE GENOMIC DNA]</scope>
    <source>
        <strain evidence="2">NRRL B-59562</strain>
    </source>
</reference>
<evidence type="ECO:0000313" key="3">
    <source>
        <dbReference type="Proteomes" id="UP000243778"/>
    </source>
</evidence>
<organism evidence="1 4">
    <name type="scientific">Pseudomonas kuykendallii</name>
    <dbReference type="NCBI Taxonomy" id="1007099"/>
    <lineage>
        <taxon>Bacteria</taxon>
        <taxon>Pseudomonadati</taxon>
        <taxon>Pseudomonadota</taxon>
        <taxon>Gammaproteobacteria</taxon>
        <taxon>Pseudomonadales</taxon>
        <taxon>Pseudomonadaceae</taxon>
        <taxon>Pseudomonas</taxon>
    </lineage>
</organism>
<accession>A0A2W5D9B6</accession>
<dbReference type="RefSeq" id="WP_090228256.1">
    <property type="nucleotide sequence ID" value="NZ_CAURGU010000045.1"/>
</dbReference>
<dbReference type="EMBL" id="FNNU01000003">
    <property type="protein sequence ID" value="SDX18888.1"/>
    <property type="molecule type" value="Genomic_DNA"/>
</dbReference>
<dbReference type="OrthoDB" id="6891826at2"/>
<evidence type="ECO:0000313" key="2">
    <source>
        <dbReference type="EMBL" id="SDX18888.1"/>
    </source>
</evidence>
<keyword evidence="3" id="KW-1185">Reference proteome</keyword>
<evidence type="ECO:0000313" key="4">
    <source>
        <dbReference type="Proteomes" id="UP000249198"/>
    </source>
</evidence>
<dbReference type="InterPro" id="IPR021898">
    <property type="entry name" value="DUF3509"/>
</dbReference>
<reference evidence="1 4" key="3">
    <citation type="submission" date="2017-08" db="EMBL/GenBank/DDBJ databases">
        <title>Infants hospitalized years apart are colonized by the same room-sourced microbial strains.</title>
        <authorList>
            <person name="Brooks B."/>
            <person name="Olm M.R."/>
            <person name="Firek B.A."/>
            <person name="Baker R."/>
            <person name="Thomas B.C."/>
            <person name="Morowitz M.J."/>
            <person name="Banfield J.F."/>
        </authorList>
    </citation>
    <scope>NUCLEOTIDE SEQUENCE [LARGE SCALE GENOMIC DNA]</scope>
    <source>
        <strain evidence="1">S2_009_000_R2_77</strain>
    </source>
</reference>
<evidence type="ECO:0000313" key="1">
    <source>
        <dbReference type="EMBL" id="PZP25727.1"/>
    </source>
</evidence>
<dbReference type="EMBL" id="QFOH01000004">
    <property type="protein sequence ID" value="PZP25727.1"/>
    <property type="molecule type" value="Genomic_DNA"/>
</dbReference>
<sequence length="92" mass="10269">MNDLLNAVTAAFPDYEVTAVARPDRGCLVTLKNYDGSLVKRAACAAQVSDEFQRERFVNTMKRDVALHFGELPQVETLSRLRRSGLPAYSHV</sequence>